<accession>A0ABW1ZFE0</accession>
<protein>
    <submittedName>
        <fullName evidence="1">Uncharacterized protein</fullName>
    </submittedName>
</protein>
<sequence>MTFTLPVLTQQPVKPSCVRGTVPTSTGLTIVSQQGGVTCYTFNDANAYKGVFLSGTDLQQAINAQGGKATLQGARLSIDLPGLTTDGGDLNALFTKDGTPYYAAATVVGTLRTPLPMTLKDFKAPQVQIGNLKLQLGQPGTNVGRAFYNPLALHLVSRLLSQDDATPLRTVSGGWFAAAPGETPQGPAHVVQTDLPKGEVVMLVTKRAGNAFMADTAEVQAGGSVRLQSEAKNIRFVNDPAQLGPYASGGQINALLVQISNTPLNELPSAIFLPKQATSSAR</sequence>
<evidence type="ECO:0000313" key="2">
    <source>
        <dbReference type="Proteomes" id="UP001596317"/>
    </source>
</evidence>
<comment type="caution">
    <text evidence="1">The sequence shown here is derived from an EMBL/GenBank/DDBJ whole genome shotgun (WGS) entry which is preliminary data.</text>
</comment>
<name>A0ABW1ZFE0_9DEIO</name>
<dbReference type="Proteomes" id="UP001596317">
    <property type="component" value="Unassembled WGS sequence"/>
</dbReference>
<proteinExistence type="predicted"/>
<dbReference type="EMBL" id="JBHSWB010000001">
    <property type="protein sequence ID" value="MFC6659072.1"/>
    <property type="molecule type" value="Genomic_DNA"/>
</dbReference>
<reference evidence="2" key="1">
    <citation type="journal article" date="2019" name="Int. J. Syst. Evol. Microbiol.">
        <title>The Global Catalogue of Microorganisms (GCM) 10K type strain sequencing project: providing services to taxonomists for standard genome sequencing and annotation.</title>
        <authorList>
            <consortium name="The Broad Institute Genomics Platform"/>
            <consortium name="The Broad Institute Genome Sequencing Center for Infectious Disease"/>
            <person name="Wu L."/>
            <person name="Ma J."/>
        </authorList>
    </citation>
    <scope>NUCLEOTIDE SEQUENCE [LARGE SCALE GENOMIC DNA]</scope>
    <source>
        <strain evidence="2">CCUG 63830</strain>
    </source>
</reference>
<dbReference type="RefSeq" id="WP_380053541.1">
    <property type="nucleotide sequence ID" value="NZ_JBHSWB010000001.1"/>
</dbReference>
<keyword evidence="2" id="KW-1185">Reference proteome</keyword>
<gene>
    <name evidence="1" type="ORF">ACFP90_00895</name>
</gene>
<organism evidence="1 2">
    <name type="scientific">Deinococcus multiflagellatus</name>
    <dbReference type="NCBI Taxonomy" id="1656887"/>
    <lineage>
        <taxon>Bacteria</taxon>
        <taxon>Thermotogati</taxon>
        <taxon>Deinococcota</taxon>
        <taxon>Deinococci</taxon>
        <taxon>Deinococcales</taxon>
        <taxon>Deinococcaceae</taxon>
        <taxon>Deinococcus</taxon>
    </lineage>
</organism>
<evidence type="ECO:0000313" key="1">
    <source>
        <dbReference type="EMBL" id="MFC6659072.1"/>
    </source>
</evidence>